<dbReference type="Gene3D" id="3.40.50.10880">
    <property type="entry name" value="Uncharacterised protein PF01937, DUF89, domain 3"/>
    <property type="match status" value="1"/>
</dbReference>
<dbReference type="Pfam" id="PF01937">
    <property type="entry name" value="ARMT1-like_dom"/>
    <property type="match status" value="1"/>
</dbReference>
<protein>
    <submittedName>
        <fullName evidence="2">ARMT1-like domain-containing protein</fullName>
    </submittedName>
</protein>
<dbReference type="PIRSF" id="PIRSF006593">
    <property type="entry name" value="UCP006593"/>
    <property type="match status" value="1"/>
</dbReference>
<dbReference type="InterPro" id="IPR036075">
    <property type="entry name" value="ARMT-1-like_metal-bd_sf"/>
</dbReference>
<evidence type="ECO:0000313" key="3">
    <source>
        <dbReference type="Proteomes" id="UP001528920"/>
    </source>
</evidence>
<keyword evidence="3" id="KW-1185">Reference proteome</keyword>
<organism evidence="2 3">
    <name type="scientific">Paralabilibaculum antarcticum</name>
    <dbReference type="NCBI Taxonomy" id="2912572"/>
    <lineage>
        <taxon>Bacteria</taxon>
        <taxon>Pseudomonadati</taxon>
        <taxon>Bacteroidota</taxon>
        <taxon>Bacteroidia</taxon>
        <taxon>Marinilabiliales</taxon>
        <taxon>Marinifilaceae</taxon>
        <taxon>Paralabilibaculum</taxon>
    </lineage>
</organism>
<dbReference type="InterPro" id="IPR002791">
    <property type="entry name" value="ARMT1-like_metal-bd"/>
</dbReference>
<evidence type="ECO:0000259" key="1">
    <source>
        <dbReference type="Pfam" id="PF01937"/>
    </source>
</evidence>
<dbReference type="InterPro" id="IPR014444">
    <property type="entry name" value="PH1575-like"/>
</dbReference>
<gene>
    <name evidence="2" type="ORF">L3049_02335</name>
</gene>
<sequence length="270" mass="30336">MGKFKPEPRQAKEFFTKADYIITNSKSLSAPYISLLLHRLAKKTFATENLYADEKKEANELLYSQYENWQTLVNEAKNPLHLAAKLSVIGNIIDYGAHSVPDDILAEIETLLKKEFAIDDRCKMFDAINKAKSVLYIGDNAGEIVFDKLFIETLKHPNLTFVVRDEPIINDVTLQDANSIGLQDVCTVISNGHDAPSTLLENCSENLQSLFESADVVISKGQGNFEGLLNEKRVNLFFLLMTKCDLMANKLGVKKRDLVITENKRGNYGL</sequence>
<comment type="caution">
    <text evidence="2">The sequence shown here is derived from an EMBL/GenBank/DDBJ whole genome shotgun (WGS) entry which is preliminary data.</text>
</comment>
<feature type="domain" description="Damage-control phosphatase ARMT1-like metal-binding" evidence="1">
    <location>
        <begin position="27"/>
        <end position="258"/>
    </location>
</feature>
<dbReference type="Proteomes" id="UP001528920">
    <property type="component" value="Unassembled WGS sequence"/>
</dbReference>
<dbReference type="EMBL" id="JAKJSC010000001">
    <property type="protein sequence ID" value="MDE5416830.1"/>
    <property type="molecule type" value="Genomic_DNA"/>
</dbReference>
<name>A0ABT5VN26_9BACT</name>
<accession>A0ABT5VN26</accession>
<reference evidence="2 3" key="1">
    <citation type="submission" date="2022-01" db="EMBL/GenBank/DDBJ databases">
        <title>Labilibaculum sp. nov, a marine bacterium isolated from Antarctica.</title>
        <authorList>
            <person name="Dai W."/>
        </authorList>
    </citation>
    <scope>NUCLEOTIDE SEQUENCE [LARGE SCALE GENOMIC DNA]</scope>
    <source>
        <strain evidence="2 3">DW002</strain>
    </source>
</reference>
<evidence type="ECO:0000313" key="2">
    <source>
        <dbReference type="EMBL" id="MDE5416830.1"/>
    </source>
</evidence>
<proteinExistence type="predicted"/>
<dbReference type="SUPFAM" id="SSF111321">
    <property type="entry name" value="AF1104-like"/>
    <property type="match status" value="1"/>
</dbReference>
<dbReference type="Gene3D" id="1.10.285.20">
    <property type="entry name" value="Uncharacterised protein PF01937, DUF89, domain 2"/>
    <property type="match status" value="1"/>
</dbReference>